<protein>
    <submittedName>
        <fullName evidence="3">Uncharacterized protein</fullName>
    </submittedName>
</protein>
<organism evidence="4">
    <name type="scientific">Caenorhabditis brenneri</name>
    <name type="common">Nematode worm</name>
    <dbReference type="NCBI Taxonomy" id="135651"/>
    <lineage>
        <taxon>Eukaryota</taxon>
        <taxon>Metazoa</taxon>
        <taxon>Ecdysozoa</taxon>
        <taxon>Nematoda</taxon>
        <taxon>Chromadorea</taxon>
        <taxon>Rhabditida</taxon>
        <taxon>Rhabditina</taxon>
        <taxon>Rhabditomorpha</taxon>
        <taxon>Rhabditoidea</taxon>
        <taxon>Rhabditidae</taxon>
        <taxon>Peloderinae</taxon>
        <taxon>Caenorhabditis</taxon>
    </lineage>
</organism>
<feature type="chain" id="PRO_5003402940" evidence="2">
    <location>
        <begin position="18"/>
        <end position="818"/>
    </location>
</feature>
<dbReference type="STRING" id="135651.G0MAF8"/>
<dbReference type="AlphaFoldDB" id="G0MAF8"/>
<keyword evidence="4" id="KW-1185">Reference proteome</keyword>
<proteinExistence type="predicted"/>
<feature type="region of interest" description="Disordered" evidence="1">
    <location>
        <begin position="686"/>
        <end position="732"/>
    </location>
</feature>
<reference evidence="4" key="1">
    <citation type="submission" date="2011-07" db="EMBL/GenBank/DDBJ databases">
        <authorList>
            <consortium name="Caenorhabditis brenneri Sequencing and Analysis Consortium"/>
            <person name="Wilson R.K."/>
        </authorList>
    </citation>
    <scope>NUCLEOTIDE SEQUENCE [LARGE SCALE GENOMIC DNA]</scope>
    <source>
        <strain evidence="4">PB2801</strain>
    </source>
</reference>
<feature type="region of interest" description="Disordered" evidence="1">
    <location>
        <begin position="352"/>
        <end position="374"/>
    </location>
</feature>
<evidence type="ECO:0000313" key="4">
    <source>
        <dbReference type="Proteomes" id="UP000008068"/>
    </source>
</evidence>
<dbReference type="InParanoid" id="G0MAF8"/>
<dbReference type="Proteomes" id="UP000008068">
    <property type="component" value="Unassembled WGS sequence"/>
</dbReference>
<dbReference type="OrthoDB" id="5875951at2759"/>
<feature type="compositionally biased region" description="Low complexity" evidence="1">
    <location>
        <begin position="710"/>
        <end position="723"/>
    </location>
</feature>
<evidence type="ECO:0000256" key="1">
    <source>
        <dbReference type="SAM" id="MobiDB-lite"/>
    </source>
</evidence>
<dbReference type="EMBL" id="GL379788">
    <property type="protein sequence ID" value="EGT40678.1"/>
    <property type="molecule type" value="Genomic_DNA"/>
</dbReference>
<name>G0MAF8_CAEBE</name>
<keyword evidence="2" id="KW-0732">Signal</keyword>
<feature type="region of interest" description="Disordered" evidence="1">
    <location>
        <begin position="615"/>
        <end position="636"/>
    </location>
</feature>
<evidence type="ECO:0000256" key="2">
    <source>
        <dbReference type="SAM" id="SignalP"/>
    </source>
</evidence>
<evidence type="ECO:0000313" key="3">
    <source>
        <dbReference type="EMBL" id="EGT40678.1"/>
    </source>
</evidence>
<feature type="signal peptide" evidence="2">
    <location>
        <begin position="1"/>
        <end position="17"/>
    </location>
</feature>
<dbReference type="HOGENOM" id="CLU_345541_0_0_1"/>
<feature type="compositionally biased region" description="Basic and acidic residues" evidence="1">
    <location>
        <begin position="696"/>
        <end position="709"/>
    </location>
</feature>
<feature type="compositionally biased region" description="Low complexity" evidence="1">
    <location>
        <begin position="537"/>
        <end position="548"/>
    </location>
</feature>
<accession>G0MAF8</accession>
<dbReference type="eggNOG" id="ENOG502THMJ">
    <property type="taxonomic scope" value="Eukaryota"/>
</dbReference>
<feature type="compositionally biased region" description="Low complexity" evidence="1">
    <location>
        <begin position="467"/>
        <end position="478"/>
    </location>
</feature>
<feature type="compositionally biased region" description="Polar residues" evidence="1">
    <location>
        <begin position="624"/>
        <end position="636"/>
    </location>
</feature>
<sequence>MLVTFPLLLLLFSGSHELTPSVEWFIQGDFDDTHPSEDRSDELAWEDTDEYTVETVRGILYGTVGSKVPHKHFAQHPKDDFQALVPLVDKFIQGDDSRDVDASEDSSNYLVRKDSDEYIAETLRGIQYGTVGSKTPHDSRKHFVQHPKDDNDLDLVMNFLRNGSYDKTGQLKYDSVPVVESELVKDILDVIYSREEYVRLLNNPERPVMTEIVKEMIRIPTQTVLQQQLFHKIVEERAWRKKFIDPMVQDDKRNKLINFGRHLLEAKRNGTLSTEDTTDFNNNLENFAFFDREEDKEFKGLVDQLIEAFGRSVHQTQNNESIARSVALPPSTDQVANKLNAHRHGFFDIIPETEDQTTVNPTSPPTTDAPKKNSNRVSYLLPKFHRSEFRATGRSETTTMAPFDDTTTAVFIPTSDYRTTRGYVHSSEAPYTTTGPSDSETTTAVYVPTSDYRTTRGYVHSTEVPYTTTGPSDGETTTAEYVSTSDHRTTRGYVHSTEPPYTTTGPSDGEATTAEYDPTSDYRTTRGYVHSTEAPYTTTGPSDGETTTAEYVSTSDHRTTRGYVHSTEPPYTTTGPSDGEATTAEYDPTSDYRTTRGYVHSTEAPYTTTARYGTTTDSYGTTDNQEYTTTSGYKPTSSFAKQRNWLDASMLYSKKSDQTESKNSSEKVSSIVKDDVTEIPIVYVRGLNDDGDDDSSDLRTEKDSIKTPENKNFNNSNKNLINKTSTGKSVDNLSGKVSSIVEDDVTENAIVYVRGLNDDDGDGSFKSGSKKDSIKIHMTPSGTETARLSSLYKNAPVNKKAATVENNNANKTIVNEHD</sequence>
<gene>
    <name evidence="3" type="ORF">CAEBREN_14368</name>
</gene>
<feature type="region of interest" description="Disordered" evidence="1">
    <location>
        <begin position="462"/>
        <end position="596"/>
    </location>
</feature>